<keyword evidence="4" id="KW-1185">Reference proteome</keyword>
<keyword evidence="1" id="KW-0732">Signal</keyword>
<protein>
    <recommendedName>
        <fullName evidence="2">NigD-like C-terminal domain-containing protein</fullName>
    </recommendedName>
</protein>
<evidence type="ECO:0000313" key="3">
    <source>
        <dbReference type="EMBL" id="RIJ46889.1"/>
    </source>
</evidence>
<comment type="caution">
    <text evidence="3">The sequence shown here is derived from an EMBL/GenBank/DDBJ whole genome shotgun (WGS) entry which is preliminary data.</text>
</comment>
<dbReference type="RefSeq" id="WP_119439205.1">
    <property type="nucleotide sequence ID" value="NZ_QWGR01000011.1"/>
</dbReference>
<dbReference type="PROSITE" id="PS51257">
    <property type="entry name" value="PROKAR_LIPOPROTEIN"/>
    <property type="match status" value="1"/>
</dbReference>
<gene>
    <name evidence="3" type="ORF">D1614_17165</name>
</gene>
<dbReference type="Gene3D" id="2.60.40.2370">
    <property type="entry name" value="NigD-like, C-terminal beta sandwich domain"/>
    <property type="match status" value="1"/>
</dbReference>
<proteinExistence type="predicted"/>
<name>A0A399SVR7_9BACT</name>
<feature type="domain" description="NigD-like C-terminal" evidence="2">
    <location>
        <begin position="111"/>
        <end position="212"/>
    </location>
</feature>
<dbReference type="EMBL" id="QWGR01000011">
    <property type="protein sequence ID" value="RIJ46889.1"/>
    <property type="molecule type" value="Genomic_DNA"/>
</dbReference>
<dbReference type="Pfam" id="PF17415">
    <property type="entry name" value="NigD_C"/>
    <property type="match status" value="1"/>
</dbReference>
<dbReference type="OrthoDB" id="1118380at2"/>
<evidence type="ECO:0000259" key="2">
    <source>
        <dbReference type="Pfam" id="PF17415"/>
    </source>
</evidence>
<accession>A0A399SVR7</accession>
<dbReference type="InterPro" id="IPR035376">
    <property type="entry name" value="NigD_C"/>
</dbReference>
<feature type="chain" id="PRO_5017403626" description="NigD-like C-terminal domain-containing protein" evidence="1">
    <location>
        <begin position="20"/>
        <end position="217"/>
    </location>
</feature>
<dbReference type="Proteomes" id="UP000265926">
    <property type="component" value="Unassembled WGS sequence"/>
</dbReference>
<dbReference type="InterPro" id="IPR038143">
    <property type="entry name" value="NigD-like_C_dom_sf"/>
</dbReference>
<sequence length="217" mass="24542">MKQLIFIFILFIVALTSCNDDDSPMLLTETGTVMDYAGTGGCGIVIELDNGTVIQPLYYPKGFIFTEGQRVLIEYSKLSKVVNKCGEGISCEINYVEELSCAAYVDLYFENYDSLARDPVHMHDAYVDGDCLYFRLSYGGGCQEHTITLARLHPINGNDEVPVFEIRHNANDDLCEAWFTRDFRFDISDLRQEGISKFTLATKLISGEIYNKTFELN</sequence>
<feature type="signal peptide" evidence="1">
    <location>
        <begin position="1"/>
        <end position="19"/>
    </location>
</feature>
<organism evidence="3 4">
    <name type="scientific">Maribellus luteus</name>
    <dbReference type="NCBI Taxonomy" id="2305463"/>
    <lineage>
        <taxon>Bacteria</taxon>
        <taxon>Pseudomonadati</taxon>
        <taxon>Bacteroidota</taxon>
        <taxon>Bacteroidia</taxon>
        <taxon>Marinilabiliales</taxon>
        <taxon>Prolixibacteraceae</taxon>
        <taxon>Maribellus</taxon>
    </lineage>
</organism>
<evidence type="ECO:0000313" key="4">
    <source>
        <dbReference type="Proteomes" id="UP000265926"/>
    </source>
</evidence>
<dbReference type="AlphaFoldDB" id="A0A399SVR7"/>
<reference evidence="3" key="1">
    <citation type="submission" date="2018-08" db="EMBL/GenBank/DDBJ databases">
        <title>Pallidiluteibacterium maritimus gen. nov., sp. nov., isolated from coastal sediment.</title>
        <authorList>
            <person name="Zhou L.Y."/>
        </authorList>
    </citation>
    <scope>NUCLEOTIDE SEQUENCE [LARGE SCALE GENOMIC DNA]</scope>
    <source>
        <strain evidence="3">XSD2</strain>
    </source>
</reference>
<evidence type="ECO:0000256" key="1">
    <source>
        <dbReference type="SAM" id="SignalP"/>
    </source>
</evidence>